<evidence type="ECO:0000313" key="2">
    <source>
        <dbReference type="Proteomes" id="UP000747542"/>
    </source>
</evidence>
<dbReference type="Proteomes" id="UP000747542">
    <property type="component" value="Unassembled WGS sequence"/>
</dbReference>
<gene>
    <name evidence="1" type="ORF">Hamer_G010297</name>
</gene>
<protein>
    <submittedName>
        <fullName evidence="1">Uncharacterized protein</fullName>
    </submittedName>
</protein>
<reference evidence="1" key="1">
    <citation type="journal article" date="2021" name="Sci. Adv.">
        <title>The American lobster genome reveals insights on longevity, neural, and immune adaptations.</title>
        <authorList>
            <person name="Polinski J.M."/>
            <person name="Zimin A.V."/>
            <person name="Clark K.F."/>
            <person name="Kohn A.B."/>
            <person name="Sadowski N."/>
            <person name="Timp W."/>
            <person name="Ptitsyn A."/>
            <person name="Khanna P."/>
            <person name="Romanova D.Y."/>
            <person name="Williams P."/>
            <person name="Greenwood S.J."/>
            <person name="Moroz L.L."/>
            <person name="Walt D.R."/>
            <person name="Bodnar A.G."/>
        </authorList>
    </citation>
    <scope>NUCLEOTIDE SEQUENCE</scope>
    <source>
        <strain evidence="1">GMGI-L3</strain>
    </source>
</reference>
<organism evidence="1 2">
    <name type="scientific">Homarus americanus</name>
    <name type="common">American lobster</name>
    <dbReference type="NCBI Taxonomy" id="6706"/>
    <lineage>
        <taxon>Eukaryota</taxon>
        <taxon>Metazoa</taxon>
        <taxon>Ecdysozoa</taxon>
        <taxon>Arthropoda</taxon>
        <taxon>Crustacea</taxon>
        <taxon>Multicrustacea</taxon>
        <taxon>Malacostraca</taxon>
        <taxon>Eumalacostraca</taxon>
        <taxon>Eucarida</taxon>
        <taxon>Decapoda</taxon>
        <taxon>Pleocyemata</taxon>
        <taxon>Astacidea</taxon>
        <taxon>Nephropoidea</taxon>
        <taxon>Nephropidae</taxon>
        <taxon>Homarus</taxon>
    </lineage>
</organism>
<proteinExistence type="predicted"/>
<evidence type="ECO:0000313" key="1">
    <source>
        <dbReference type="EMBL" id="KAG7166676.1"/>
    </source>
</evidence>
<dbReference type="EMBL" id="JAHLQT010022185">
    <property type="protein sequence ID" value="KAG7166676.1"/>
    <property type="molecule type" value="Genomic_DNA"/>
</dbReference>
<sequence>MARAEDHFQVAKLQERCYTAELLHSMLDDEENHAFLLFLRPVLAEVQAVNLAFEAEMQDPTKLMKDLVLLIDSLGSKILTPGKKLSNWTVIEEHLDPRP</sequence>
<keyword evidence="2" id="KW-1185">Reference proteome</keyword>
<name>A0A8J5K1S6_HOMAM</name>
<comment type="caution">
    <text evidence="1">The sequence shown here is derived from an EMBL/GenBank/DDBJ whole genome shotgun (WGS) entry which is preliminary data.</text>
</comment>
<dbReference type="AlphaFoldDB" id="A0A8J5K1S6"/>
<accession>A0A8J5K1S6</accession>